<dbReference type="Proteomes" id="UP000178198">
    <property type="component" value="Chromosome"/>
</dbReference>
<sequence>MKKYYFVILLCFNLVVGYSQSENIENPAILKQFQNLYNTSQYDKIHASFSDFAKKNLPLNEMKDFLTKLNSSYGAIHKMELVGFKDNFDVYKTDFDKGVLCLYLALSDTKISGIYASPYDASKFPEIKRNVTPMQLPFKEEWTVFWGGDTRILNYHVVSNFQQNAFDIVINKEGKSYKTDGKTNEDYYCFGKEIIAPCDAEVVFAIDGIKDNVPGVMNTMFLLGNSILLKTKNEEYILLAHFKQNSLKVKQGDFIKQGKLLGLSGNSGNSSEPHLHFHIQNQESFDKAKGIKCYFDSLKVNGTLKKNYSPIKGDKITNYF</sequence>
<reference evidence="2 3" key="1">
    <citation type="submission" date="2016-10" db="EMBL/GenBank/DDBJ databases">
        <title>Complete Genome Sequence of Flavobacterium sp. PK15.</title>
        <authorList>
            <person name="Ekwe A."/>
            <person name="Kim S.B."/>
        </authorList>
    </citation>
    <scope>NUCLEOTIDE SEQUENCE [LARGE SCALE GENOMIC DNA]</scope>
    <source>
        <strain evidence="2 3">PK15</strain>
    </source>
</reference>
<protein>
    <submittedName>
        <fullName evidence="2">Peptidase M23</fullName>
    </submittedName>
</protein>
<keyword evidence="3" id="KW-1185">Reference proteome</keyword>
<dbReference type="AlphaFoldDB" id="A0A1D9PDH6"/>
<gene>
    <name evidence="2" type="ORF">BIW12_14785</name>
</gene>
<evidence type="ECO:0000259" key="1">
    <source>
        <dbReference type="Pfam" id="PF01551"/>
    </source>
</evidence>
<dbReference type="PANTHER" id="PTHR21666:SF270">
    <property type="entry name" value="MUREIN HYDROLASE ACTIVATOR ENVC"/>
    <property type="match status" value="1"/>
</dbReference>
<evidence type="ECO:0000313" key="2">
    <source>
        <dbReference type="EMBL" id="APA00583.1"/>
    </source>
</evidence>
<proteinExistence type="predicted"/>
<dbReference type="STRING" id="1306519.BIW12_14785"/>
<dbReference type="GO" id="GO:0004222">
    <property type="term" value="F:metalloendopeptidase activity"/>
    <property type="evidence" value="ECO:0007669"/>
    <property type="project" value="TreeGrafter"/>
</dbReference>
<dbReference type="Pfam" id="PF01551">
    <property type="entry name" value="Peptidase_M23"/>
    <property type="match status" value="1"/>
</dbReference>
<dbReference type="InterPro" id="IPR011055">
    <property type="entry name" value="Dup_hybrid_motif"/>
</dbReference>
<organism evidence="2 3">
    <name type="scientific">Flavobacterium commune</name>
    <dbReference type="NCBI Taxonomy" id="1306519"/>
    <lineage>
        <taxon>Bacteria</taxon>
        <taxon>Pseudomonadati</taxon>
        <taxon>Bacteroidota</taxon>
        <taxon>Flavobacteriia</taxon>
        <taxon>Flavobacteriales</taxon>
        <taxon>Flavobacteriaceae</taxon>
        <taxon>Flavobacterium</taxon>
    </lineage>
</organism>
<feature type="domain" description="M23ase beta-sheet core" evidence="1">
    <location>
        <begin position="191"/>
        <end position="283"/>
    </location>
</feature>
<dbReference type="PANTHER" id="PTHR21666">
    <property type="entry name" value="PEPTIDASE-RELATED"/>
    <property type="match status" value="1"/>
</dbReference>
<dbReference type="InterPro" id="IPR016047">
    <property type="entry name" value="M23ase_b-sheet_dom"/>
</dbReference>
<dbReference type="KEGG" id="fcm:BIW12_14785"/>
<dbReference type="EMBL" id="CP017774">
    <property type="protein sequence ID" value="APA00583.1"/>
    <property type="molecule type" value="Genomic_DNA"/>
</dbReference>
<dbReference type="Gene3D" id="2.70.70.10">
    <property type="entry name" value="Glucose Permease (Domain IIA)"/>
    <property type="match status" value="1"/>
</dbReference>
<dbReference type="RefSeq" id="WP_071185818.1">
    <property type="nucleotide sequence ID" value="NZ_CP017774.1"/>
</dbReference>
<dbReference type="CDD" id="cd12797">
    <property type="entry name" value="M23_peptidase"/>
    <property type="match status" value="1"/>
</dbReference>
<name>A0A1D9PDH6_9FLAO</name>
<dbReference type="SUPFAM" id="SSF51261">
    <property type="entry name" value="Duplicated hybrid motif"/>
    <property type="match status" value="1"/>
</dbReference>
<dbReference type="InterPro" id="IPR050570">
    <property type="entry name" value="Cell_wall_metabolism_enzyme"/>
</dbReference>
<accession>A0A1D9PDH6</accession>
<evidence type="ECO:0000313" key="3">
    <source>
        <dbReference type="Proteomes" id="UP000178198"/>
    </source>
</evidence>
<dbReference type="OrthoDB" id="9809488at2"/>